<feature type="non-terminal residue" evidence="1">
    <location>
        <position position="79"/>
    </location>
</feature>
<evidence type="ECO:0000313" key="2">
    <source>
        <dbReference type="Proteomes" id="UP000789702"/>
    </source>
</evidence>
<proteinExistence type="predicted"/>
<reference evidence="1" key="1">
    <citation type="submission" date="2021-06" db="EMBL/GenBank/DDBJ databases">
        <authorList>
            <person name="Kallberg Y."/>
            <person name="Tangrot J."/>
            <person name="Rosling A."/>
        </authorList>
    </citation>
    <scope>NUCLEOTIDE SEQUENCE</scope>
    <source>
        <strain evidence="1">IL203A</strain>
    </source>
</reference>
<name>A0ACA9QY82_9GLOM</name>
<keyword evidence="2" id="KW-1185">Reference proteome</keyword>
<feature type="non-terminal residue" evidence="1">
    <location>
        <position position="1"/>
    </location>
</feature>
<accession>A0ACA9QY82</accession>
<comment type="caution">
    <text evidence="1">The sequence shown here is derived from an EMBL/GenBank/DDBJ whole genome shotgun (WGS) entry which is preliminary data.</text>
</comment>
<dbReference type="EMBL" id="CAJVPU010055667">
    <property type="protein sequence ID" value="CAG8769024.1"/>
    <property type="molecule type" value="Genomic_DNA"/>
</dbReference>
<dbReference type="Proteomes" id="UP000789702">
    <property type="component" value="Unassembled WGS sequence"/>
</dbReference>
<gene>
    <name evidence="1" type="ORF">DHETER_LOCUS15727</name>
</gene>
<organism evidence="1 2">
    <name type="scientific">Dentiscutata heterogama</name>
    <dbReference type="NCBI Taxonomy" id="1316150"/>
    <lineage>
        <taxon>Eukaryota</taxon>
        <taxon>Fungi</taxon>
        <taxon>Fungi incertae sedis</taxon>
        <taxon>Mucoromycota</taxon>
        <taxon>Glomeromycotina</taxon>
        <taxon>Glomeromycetes</taxon>
        <taxon>Diversisporales</taxon>
        <taxon>Gigasporaceae</taxon>
        <taxon>Dentiscutata</taxon>
    </lineage>
</organism>
<evidence type="ECO:0000313" key="1">
    <source>
        <dbReference type="EMBL" id="CAG8769024.1"/>
    </source>
</evidence>
<sequence>KILDRFEELNKHSADSLIGSRISNYSASAKIFGYAFALFYDHIHLVQILSIFSKTNSTFHSYIDVSVKAINSLFYIFVK</sequence>
<protein>
    <submittedName>
        <fullName evidence="1">12486_t:CDS:1</fullName>
    </submittedName>
</protein>